<evidence type="ECO:0000313" key="1">
    <source>
        <dbReference type="EMBL" id="GFN82305.1"/>
    </source>
</evidence>
<sequence>MCLIQTHILHNKYLASKGERCFRLKVFVKRLGTELANRYYQCCTEEPDGRNIVLAVPIKDDMCLYISFFNECSALPHRFDQLKTARCVLTSTRSKPVQRSPGNESRLHTGAGGAKWHFVLRHTSRCITSKRTTVDY</sequence>
<keyword evidence="2" id="KW-1185">Reference proteome</keyword>
<proteinExistence type="predicted"/>
<organism evidence="1 2">
    <name type="scientific">Plakobranchus ocellatus</name>
    <dbReference type="NCBI Taxonomy" id="259542"/>
    <lineage>
        <taxon>Eukaryota</taxon>
        <taxon>Metazoa</taxon>
        <taxon>Spiralia</taxon>
        <taxon>Lophotrochozoa</taxon>
        <taxon>Mollusca</taxon>
        <taxon>Gastropoda</taxon>
        <taxon>Heterobranchia</taxon>
        <taxon>Euthyneura</taxon>
        <taxon>Panpulmonata</taxon>
        <taxon>Sacoglossa</taxon>
        <taxon>Placobranchoidea</taxon>
        <taxon>Plakobranchidae</taxon>
        <taxon>Plakobranchus</taxon>
    </lineage>
</organism>
<evidence type="ECO:0000313" key="2">
    <source>
        <dbReference type="Proteomes" id="UP000735302"/>
    </source>
</evidence>
<reference evidence="1 2" key="1">
    <citation type="journal article" date="2021" name="Elife">
        <title>Chloroplast acquisition without the gene transfer in kleptoplastic sea slugs, Plakobranchus ocellatus.</title>
        <authorList>
            <person name="Maeda T."/>
            <person name="Takahashi S."/>
            <person name="Yoshida T."/>
            <person name="Shimamura S."/>
            <person name="Takaki Y."/>
            <person name="Nagai Y."/>
            <person name="Toyoda A."/>
            <person name="Suzuki Y."/>
            <person name="Arimoto A."/>
            <person name="Ishii H."/>
            <person name="Satoh N."/>
            <person name="Nishiyama T."/>
            <person name="Hasebe M."/>
            <person name="Maruyama T."/>
            <person name="Minagawa J."/>
            <person name="Obokata J."/>
            <person name="Shigenobu S."/>
        </authorList>
    </citation>
    <scope>NUCLEOTIDE SEQUENCE [LARGE SCALE GENOMIC DNA]</scope>
</reference>
<name>A0AAV3YGK1_9GAST</name>
<dbReference type="EMBL" id="BLXT01000977">
    <property type="protein sequence ID" value="GFN82305.1"/>
    <property type="molecule type" value="Genomic_DNA"/>
</dbReference>
<dbReference type="AlphaFoldDB" id="A0AAV3YGK1"/>
<accession>A0AAV3YGK1</accession>
<protein>
    <submittedName>
        <fullName evidence="1">Uncharacterized protein</fullName>
    </submittedName>
</protein>
<dbReference type="Proteomes" id="UP000735302">
    <property type="component" value="Unassembled WGS sequence"/>
</dbReference>
<comment type="caution">
    <text evidence="1">The sequence shown here is derived from an EMBL/GenBank/DDBJ whole genome shotgun (WGS) entry which is preliminary data.</text>
</comment>
<gene>
    <name evidence="1" type="ORF">PoB_000881100</name>
</gene>